<feature type="compositionally biased region" description="Pro residues" evidence="1">
    <location>
        <begin position="626"/>
        <end position="643"/>
    </location>
</feature>
<dbReference type="EMBL" id="PP711852">
    <property type="protein sequence ID" value="XBH23783.1"/>
    <property type="molecule type" value="Genomic_DNA"/>
</dbReference>
<proteinExistence type="predicted"/>
<keyword evidence="2" id="KW-0472">Membrane</keyword>
<evidence type="ECO:0000259" key="4">
    <source>
        <dbReference type="Pfam" id="PF13169"/>
    </source>
</evidence>
<reference evidence="5" key="1">
    <citation type="journal article" date="2024" name="Microbiome">
        <title>Substantial viral diversity in bats and rodents from East Africa: insights into evolution, recombination, and cocirculation.</title>
        <authorList>
            <person name="Wang D."/>
            <person name="Yang X."/>
            <person name="Ren Z."/>
            <person name="Hu B."/>
            <person name="Zhao H."/>
            <person name="Yang K."/>
            <person name="Shi P."/>
            <person name="Zhang Z."/>
            <person name="Feng Q."/>
            <person name="Nawenja C.V."/>
            <person name="Obanda V."/>
            <person name="Robert K."/>
            <person name="Nalikka B."/>
            <person name="Waruhiu C.N."/>
            <person name="Ochola G.O."/>
            <person name="Onyuok S.O."/>
            <person name="Ochieng H."/>
            <person name="Li B."/>
            <person name="Zhu Y."/>
            <person name="Si H."/>
            <person name="Yin J."/>
            <person name="Kristiansen K."/>
            <person name="Jin X."/>
            <person name="Xu X."/>
            <person name="Xiao M."/>
            <person name="Agwanda B."/>
            <person name="Ommeh S."/>
            <person name="Li J."/>
            <person name="Shi Z.L."/>
        </authorList>
    </citation>
    <scope>NUCLEOTIDE SEQUENCE</scope>
    <source>
        <strain evidence="5">1A/Uganda/UGR70/2019</strain>
    </source>
</reference>
<feature type="domain" description="Poxvirus B22R protein N-terminal" evidence="4">
    <location>
        <begin position="19"/>
        <end position="95"/>
    </location>
</feature>
<feature type="compositionally biased region" description="Pro residues" evidence="1">
    <location>
        <begin position="684"/>
        <end position="710"/>
    </location>
</feature>
<dbReference type="InterPro" id="IPR025133">
    <property type="entry name" value="Poxvirus_B22R_N_dom"/>
</dbReference>
<feature type="region of interest" description="Disordered" evidence="1">
    <location>
        <begin position="611"/>
        <end position="729"/>
    </location>
</feature>
<feature type="region of interest" description="Disordered" evidence="1">
    <location>
        <begin position="746"/>
        <end position="780"/>
    </location>
</feature>
<evidence type="ECO:0000256" key="1">
    <source>
        <dbReference type="SAM" id="MobiDB-lite"/>
    </source>
</evidence>
<sequence length="1999" mass="218905">MLLTTLATLLVTAGASLDFCYRKVGLYGTSDGDPPKAPVPAADFNIRNRILAQAAQLRASINWTQIRENAREEFNTACQSTGMYAYEITEIIVVAVTTCPTETTGNFSVVMDVNTTGNTIYMEVKECGLRITLAANGSCPFAMPAVNVTVVNSSIIITAVTGLVSTAPPFVSSATALTCLPLFIQNIADVNCSHDNMHTAVYPTPYTTAETFGNSTSRIWYRFNGDMAWVDETGPCKHVSYVNVSLTNTSRCADASMSTVATVATKTRATFYDTLASFGVTSPGSTFFGGEQNNETANLYLCMVGLPATANESNPCPTHVFDDAARKLVFAKFTGSHTLSRKRVVRALHENNGHCHHHSFGTSSGEECDALPRYVRDAPAAKPPSHISIPAAALAALKVPSPIPQGILDLQVDARGRSGPVAGLDDIRRRLEEDMRSALLAHLPLIPTWLSVADLLNISLTNGLHQDVDLLLGSFLRRKEQSVKDVISTLIEMVHASDGDLTRLRDTLANNEDNTETVEEGVGEGGEGEEEEEEEVVSVAETVHSVLSAGYGNVHPTPVEGGTRTLERKDVDVMVHGDRILLTSRWVNPHTPYLSGLDPSTVALLSLGLGREHAPPASPQGGGSPPASPPAPPPAPPPVPPNHPVLSRGFSRHPADVARRGSRPPLTRGMSNVPNGGAPAGMPASPPHIPVSIPPQFPPVPPHGIPAPPPPKRKESLKKPRRDKTKLAHSVCKRSLDSLLCGMLGKEPKQPTALSLATRPLPPLPGERRRTPSTTSIDSKATYASVGDFASRGPYREGADGISLRTLSISSSGSRKSTASRESDRSKSSRNSGQYGSVFGSVRVTKGAGVAVYSVVKREPDPVAKEVARPTRAERLTTSVAMVAQMATAQSTLRDVALHQNEMPLGMAVGSAISSVLRAVGGMFTVASNSPHAAAAGLVLQGVGMLIDLGVSLFYLISGFEKKPPPPDPVTEKFSSYAKYMAQSNAGARVCMMPDSDLTITLAYRHTDFNAAAGEKAILEFADTIPSAVMYLRSSNIVYHTKLTVICPVGTLRLLEGDVHAYTTLTRQDKSGKHYAVTGIIELLSIFPNASFTCGNEVGLTFRPFTKELKDMPLIRTHVPGEPNITDAVPSNVCDIFPLKRFYVLATGCPHDSSQTAVTYVSCGTLLRLATWDPEKYRWFLLYPFQTYGNEYMQLFTFKQFDFKNITINLNRSPARDAVCGHSSSTVCYWGEPMHLEDTTSCESRIRKLYLELSTIGSGGYDSFVLTCPAGSTPFHIVARGTDSGLVVISQNTRRTATRFASWSQMTVLISCIHNTNHVYKSDALMLTFRTNSMFPLQYFDMTHSAVAKYLFRHVAYNNMPVRSRICKRASEYSVCNIKYAIEQPAPEYTLHQESLPTVTLDTYYSGPLDKHSAHMMSRYFSSPVTINMDVSVIDTAFKTPANLWELAKKKRRTFSYLALTITTCSRVGQWSNIATRRVIQYLVFDGTIGANNDGTKLKFTHAQYTENDKQPPHPDLDNIRNCSAHIDIDSRKLQVECPSFSFPFSAFHNETEATGICVLLITSLDHCAGTTDLYDDYYSAGYGHGDAQTVYPSCNPSNKEQPEQYAFKENFCYFSYKSGWVIPLYDPCSSVMVLGYAPAMLSTRIVSPPYFATPPSPPSNNEFARTDMYQRLQTLYKEYYALVDYSTNPIVQMANKFGHALTQNAREIFRISADSQVLQLAFQADEERIRALSAQIETTLQDIAVHSLSYEELDAIRRHAIDLRCCVLEGTTVHRYFPENYLCGTYGDYVVEGLLGTRYLFINNSFVDEALYNSSRKPWVTCFDVSFLSVSTPEDKTRVLDALIEASAEKVVGDLVKEYDVNISAIIGAAIEEALRRLVPPQAPPRDPTVVAVVTSLATTSVFAVCLALLCLWRRRRSRHYPMAVRTYNEAVTVINLINRFKEPRGDKLFADRWGREASDCESLLEDTSDWSASNKTYTSTVQRRYTGLSTASAATRN</sequence>
<evidence type="ECO:0000313" key="5">
    <source>
        <dbReference type="EMBL" id="XBH23783.1"/>
    </source>
</evidence>
<feature type="transmembrane region" description="Helical" evidence="2">
    <location>
        <begin position="1891"/>
        <end position="1914"/>
    </location>
</feature>
<feature type="compositionally biased region" description="Low complexity" evidence="1">
    <location>
        <begin position="674"/>
        <end position="683"/>
    </location>
</feature>
<dbReference type="Pfam" id="PF13168">
    <property type="entry name" value="Poxvirus_B22R_C"/>
    <property type="match status" value="1"/>
</dbReference>
<evidence type="ECO:0000259" key="3">
    <source>
        <dbReference type="Pfam" id="PF13168"/>
    </source>
</evidence>
<accession>A0AAU7E242</accession>
<feature type="compositionally biased region" description="Acidic residues" evidence="1">
    <location>
        <begin position="513"/>
        <end position="531"/>
    </location>
</feature>
<evidence type="ECO:0000256" key="2">
    <source>
        <dbReference type="SAM" id="Phobius"/>
    </source>
</evidence>
<protein>
    <submittedName>
        <fullName evidence="5">Surface glycoprotein</fullName>
    </submittedName>
</protein>
<dbReference type="Pfam" id="PF13169">
    <property type="entry name" value="Poxvirus_B22R_N"/>
    <property type="match status" value="1"/>
</dbReference>
<name>A0AAU7E242_9POXV</name>
<dbReference type="InterPro" id="IPR025128">
    <property type="entry name" value="Poxvirus_B22R_C_dom"/>
</dbReference>
<dbReference type="InterPro" id="IPR007490">
    <property type="entry name" value="Poxvirus_B22"/>
</dbReference>
<feature type="region of interest" description="Disordered" evidence="1">
    <location>
        <begin position="510"/>
        <end position="531"/>
    </location>
</feature>
<keyword evidence="2" id="KW-0812">Transmembrane</keyword>
<keyword evidence="2" id="KW-1133">Transmembrane helix</keyword>
<dbReference type="Pfam" id="PF04395">
    <property type="entry name" value="Poxvirus_B22R"/>
    <property type="match status" value="1"/>
</dbReference>
<feature type="region of interest" description="Disordered" evidence="1">
    <location>
        <begin position="806"/>
        <end position="837"/>
    </location>
</feature>
<feature type="domain" description="Poxvirus B22R protein C-terminal" evidence="3">
    <location>
        <begin position="909"/>
        <end position="1101"/>
    </location>
</feature>
<feature type="compositionally biased region" description="Low complexity" evidence="1">
    <location>
        <begin position="806"/>
        <end position="817"/>
    </location>
</feature>
<reference evidence="5" key="2">
    <citation type="submission" date="2024-02" db="EMBL/GenBank/DDBJ databases">
        <authorList>
            <person name="Hu B."/>
        </authorList>
    </citation>
    <scope>NUCLEOTIDE SEQUENCE</scope>
    <source>
        <strain evidence="5">1A/Uganda/UGR70/2019</strain>
    </source>
</reference>
<organism evidence="5">
    <name type="scientific">Rousettus bat poxvirus</name>
    <dbReference type="NCBI Taxonomy" id="3141933"/>
    <lineage>
        <taxon>Viruses</taxon>
        <taxon>Varidnaviria</taxon>
        <taxon>Bamfordvirae</taxon>
        <taxon>Nucleocytoviricota</taxon>
        <taxon>Pokkesviricetes</taxon>
        <taxon>Chitovirales</taxon>
        <taxon>Poxviridae</taxon>
    </lineage>
</organism>